<keyword evidence="1" id="KW-0812">Transmembrane</keyword>
<name>A0ABP9N4T0_9HYPH</name>
<sequence>MKHRFMAMNIRDYVFTALNKKDLKNIFTLQSYIFKIFLLFIIDFINIVVELFFCTMNISVALKEIENIFVYYIVFYLYVLLQHNDSCSFFI</sequence>
<feature type="transmembrane region" description="Helical" evidence="1">
    <location>
        <begin position="32"/>
        <end position="53"/>
    </location>
</feature>
<evidence type="ECO:0000313" key="2">
    <source>
        <dbReference type="EMBL" id="GAA5109287.1"/>
    </source>
</evidence>
<organism evidence="2 3">
    <name type="scientific">Bartonella jaculi</name>
    <dbReference type="NCBI Taxonomy" id="686226"/>
    <lineage>
        <taxon>Bacteria</taxon>
        <taxon>Pseudomonadati</taxon>
        <taxon>Pseudomonadota</taxon>
        <taxon>Alphaproteobacteria</taxon>
        <taxon>Hyphomicrobiales</taxon>
        <taxon>Bartonellaceae</taxon>
        <taxon>Bartonella</taxon>
    </lineage>
</organism>
<keyword evidence="1" id="KW-1133">Transmembrane helix</keyword>
<dbReference type="EMBL" id="BAABIZ010000014">
    <property type="protein sequence ID" value="GAA5109287.1"/>
    <property type="molecule type" value="Genomic_DNA"/>
</dbReference>
<evidence type="ECO:0000256" key="1">
    <source>
        <dbReference type="SAM" id="Phobius"/>
    </source>
</evidence>
<proteinExistence type="predicted"/>
<dbReference type="Proteomes" id="UP001500864">
    <property type="component" value="Unassembled WGS sequence"/>
</dbReference>
<comment type="caution">
    <text evidence="2">The sequence shown here is derived from an EMBL/GenBank/DDBJ whole genome shotgun (WGS) entry which is preliminary data.</text>
</comment>
<reference evidence="3" key="1">
    <citation type="journal article" date="2019" name="Int. J. Syst. Evol. Microbiol.">
        <title>The Global Catalogue of Microorganisms (GCM) 10K type strain sequencing project: providing services to taxonomists for standard genome sequencing and annotation.</title>
        <authorList>
            <consortium name="The Broad Institute Genomics Platform"/>
            <consortium name="The Broad Institute Genome Sequencing Center for Infectious Disease"/>
            <person name="Wu L."/>
            <person name="Ma J."/>
        </authorList>
    </citation>
    <scope>NUCLEOTIDE SEQUENCE [LARGE SCALE GENOMIC DNA]</scope>
    <source>
        <strain evidence="3">JCM 17712</strain>
    </source>
</reference>
<accession>A0ABP9N4T0</accession>
<gene>
    <name evidence="2" type="ORF">GCM10023261_12060</name>
</gene>
<keyword evidence="1" id="KW-0472">Membrane</keyword>
<feature type="transmembrane region" description="Helical" evidence="1">
    <location>
        <begin position="65"/>
        <end position="81"/>
    </location>
</feature>
<keyword evidence="3" id="KW-1185">Reference proteome</keyword>
<evidence type="ECO:0000313" key="3">
    <source>
        <dbReference type="Proteomes" id="UP001500864"/>
    </source>
</evidence>
<protein>
    <submittedName>
        <fullName evidence="2">Uncharacterized protein</fullName>
    </submittedName>
</protein>